<dbReference type="PANTHER" id="PTHR21678:SF6">
    <property type="entry name" value="R3H AND COILED-COIL DOMAIN-CONTAINING PROTEIN 1"/>
    <property type="match status" value="1"/>
</dbReference>
<feature type="region of interest" description="Disordered" evidence="1">
    <location>
        <begin position="1"/>
        <end position="263"/>
    </location>
</feature>
<dbReference type="AlphaFoldDB" id="A0A8C3U9C9"/>
<feature type="region of interest" description="Disordered" evidence="1">
    <location>
        <begin position="345"/>
        <end position="684"/>
    </location>
</feature>
<feature type="compositionally biased region" description="Basic and acidic residues" evidence="1">
    <location>
        <begin position="1"/>
        <end position="25"/>
    </location>
</feature>
<dbReference type="Ensembl" id="ENSCUST00005011182.1">
    <property type="protein sequence ID" value="ENSCUSP00005010729.1"/>
    <property type="gene ID" value="ENSCUSG00005006906.1"/>
</dbReference>
<feature type="compositionally biased region" description="Basic and acidic residues" evidence="1">
    <location>
        <begin position="466"/>
        <end position="476"/>
    </location>
</feature>
<gene>
    <name evidence="3" type="primary">R3HCC1</name>
</gene>
<dbReference type="SMART" id="SM00393">
    <property type="entry name" value="R3H"/>
    <property type="match status" value="1"/>
</dbReference>
<dbReference type="Pfam" id="PF01424">
    <property type="entry name" value="R3H"/>
    <property type="match status" value="1"/>
</dbReference>
<feature type="compositionally biased region" description="Basic and acidic residues" evidence="1">
    <location>
        <begin position="101"/>
        <end position="114"/>
    </location>
</feature>
<feature type="compositionally biased region" description="Polar residues" evidence="1">
    <location>
        <begin position="348"/>
        <end position="357"/>
    </location>
</feature>
<dbReference type="SUPFAM" id="SSF82708">
    <property type="entry name" value="R3H domain"/>
    <property type="match status" value="1"/>
</dbReference>
<reference evidence="3" key="3">
    <citation type="submission" date="2025-09" db="UniProtKB">
        <authorList>
            <consortium name="Ensembl"/>
        </authorList>
    </citation>
    <scope>IDENTIFICATION</scope>
</reference>
<reference evidence="3" key="2">
    <citation type="submission" date="2025-08" db="UniProtKB">
        <authorList>
            <consortium name="Ensembl"/>
        </authorList>
    </citation>
    <scope>IDENTIFICATION</scope>
</reference>
<feature type="compositionally biased region" description="Basic and acidic residues" evidence="1">
    <location>
        <begin position="547"/>
        <end position="563"/>
    </location>
</feature>
<dbReference type="InterPro" id="IPR019416">
    <property type="entry name" value="NCBP3"/>
</dbReference>
<dbReference type="Gene3D" id="3.30.1370.50">
    <property type="entry name" value="R3H-like domain"/>
    <property type="match status" value="1"/>
</dbReference>
<dbReference type="InterPro" id="IPR036867">
    <property type="entry name" value="R3H_dom_sf"/>
</dbReference>
<feature type="compositionally biased region" description="Polar residues" evidence="1">
    <location>
        <begin position="564"/>
        <end position="574"/>
    </location>
</feature>
<feature type="compositionally biased region" description="Polar residues" evidence="1">
    <location>
        <begin position="600"/>
        <end position="615"/>
    </location>
</feature>
<feature type="compositionally biased region" description="Basic and acidic residues" evidence="1">
    <location>
        <begin position="142"/>
        <end position="154"/>
    </location>
</feature>
<dbReference type="Proteomes" id="UP000694563">
    <property type="component" value="Chromosome 27"/>
</dbReference>
<feature type="compositionally biased region" description="Basic and acidic residues" evidence="1">
    <location>
        <begin position="81"/>
        <end position="94"/>
    </location>
</feature>
<evidence type="ECO:0000259" key="2">
    <source>
        <dbReference type="PROSITE" id="PS51061"/>
    </source>
</evidence>
<feature type="compositionally biased region" description="Polar residues" evidence="1">
    <location>
        <begin position="515"/>
        <end position="546"/>
    </location>
</feature>
<feature type="compositionally biased region" description="Basic and acidic residues" evidence="1">
    <location>
        <begin position="31"/>
        <end position="66"/>
    </location>
</feature>
<reference evidence="3" key="1">
    <citation type="submission" date="2020-10" db="EMBL/GenBank/DDBJ databases">
        <title>Catharus ustulatus (Swainson's thrush) genome, bCatUst1, primary haplotype v2.</title>
        <authorList>
            <person name="Delmore K."/>
            <person name="Vafadar M."/>
            <person name="Formenti G."/>
            <person name="Chow W."/>
            <person name="Pelan S."/>
            <person name="Howe K."/>
            <person name="Rhie A."/>
            <person name="Mountcastle J."/>
            <person name="Haase B."/>
            <person name="Fedrigo O."/>
            <person name="Jarvis E.D."/>
        </authorList>
    </citation>
    <scope>NUCLEOTIDE SEQUENCE [LARGE SCALE GENOMIC DNA]</scope>
</reference>
<feature type="domain" description="R3H" evidence="2">
    <location>
        <begin position="278"/>
        <end position="343"/>
    </location>
</feature>
<accession>A0A8C3U9C9</accession>
<feature type="compositionally biased region" description="Basic and acidic residues" evidence="1">
    <location>
        <begin position="174"/>
        <end position="194"/>
    </location>
</feature>
<dbReference type="PROSITE" id="PS51061">
    <property type="entry name" value="R3H"/>
    <property type="match status" value="1"/>
</dbReference>
<dbReference type="InterPro" id="IPR039884">
    <property type="entry name" value="R3HC1/R3HCL"/>
</dbReference>
<evidence type="ECO:0000256" key="1">
    <source>
        <dbReference type="SAM" id="MobiDB-lite"/>
    </source>
</evidence>
<dbReference type="CDD" id="cd02638">
    <property type="entry name" value="R3H_unknown_1"/>
    <property type="match status" value="1"/>
</dbReference>
<keyword evidence="4" id="KW-1185">Reference proteome</keyword>
<dbReference type="PANTHER" id="PTHR21678">
    <property type="entry name" value="GROWTH INHIBITION AND DIFFERENTIATION RELATED PROTEIN 88"/>
    <property type="match status" value="1"/>
</dbReference>
<dbReference type="GO" id="GO:0003729">
    <property type="term" value="F:mRNA binding"/>
    <property type="evidence" value="ECO:0007669"/>
    <property type="project" value="InterPro"/>
</dbReference>
<feature type="compositionally biased region" description="Polar residues" evidence="1">
    <location>
        <begin position="582"/>
        <end position="592"/>
    </location>
</feature>
<dbReference type="Pfam" id="PF10309">
    <property type="entry name" value="NCBP3"/>
    <property type="match status" value="1"/>
</dbReference>
<feature type="compositionally biased region" description="Basic residues" evidence="1">
    <location>
        <begin position="242"/>
        <end position="251"/>
    </location>
</feature>
<feature type="compositionally biased region" description="Acidic residues" evidence="1">
    <location>
        <begin position="650"/>
        <end position="660"/>
    </location>
</feature>
<proteinExistence type="predicted"/>
<dbReference type="InterPro" id="IPR001374">
    <property type="entry name" value="R3H_dom"/>
</dbReference>
<dbReference type="InterPro" id="IPR012677">
    <property type="entry name" value="Nucleotide-bd_a/b_plait_sf"/>
</dbReference>
<protein>
    <recommendedName>
        <fullName evidence="2">R3H domain-containing protein</fullName>
    </recommendedName>
</protein>
<feature type="region of interest" description="Disordered" evidence="1">
    <location>
        <begin position="834"/>
        <end position="855"/>
    </location>
</feature>
<dbReference type="GO" id="GO:0000340">
    <property type="term" value="F:RNA 7-methylguanosine cap binding"/>
    <property type="evidence" value="ECO:0007669"/>
    <property type="project" value="InterPro"/>
</dbReference>
<evidence type="ECO:0000313" key="4">
    <source>
        <dbReference type="Proteomes" id="UP000694563"/>
    </source>
</evidence>
<organism evidence="3 4">
    <name type="scientific">Catharus ustulatus</name>
    <name type="common">Russet-backed thrush</name>
    <name type="synonym">Hylocichla ustulatus</name>
    <dbReference type="NCBI Taxonomy" id="91951"/>
    <lineage>
        <taxon>Eukaryota</taxon>
        <taxon>Metazoa</taxon>
        <taxon>Chordata</taxon>
        <taxon>Craniata</taxon>
        <taxon>Vertebrata</taxon>
        <taxon>Euteleostomi</taxon>
        <taxon>Archelosauria</taxon>
        <taxon>Archosauria</taxon>
        <taxon>Dinosauria</taxon>
        <taxon>Saurischia</taxon>
        <taxon>Theropoda</taxon>
        <taxon>Coelurosauria</taxon>
        <taxon>Aves</taxon>
        <taxon>Neognathae</taxon>
        <taxon>Neoaves</taxon>
        <taxon>Telluraves</taxon>
        <taxon>Australaves</taxon>
        <taxon>Passeriformes</taxon>
        <taxon>Turdidae</taxon>
        <taxon>Catharus</taxon>
    </lineage>
</organism>
<name>A0A8C3U9C9_CATUS</name>
<dbReference type="Gene3D" id="3.30.70.330">
    <property type="match status" value="1"/>
</dbReference>
<sequence>MERDRTRSERDRTGIGWDRIGREGRTGMGEKSQDRARGAQTERDEPGRARKSCDRSGRAGTERDEPGQSGTSQDRVGGARIEQEEPGSGRRSWDRAGGAKIEQEEPGPGRRSQDRAGGAGARQEELGPSGRSQDRAGGARIGQEELGRSGRCQDRAGGARIGQEEPGSGRRSRDRAGRARIGQEEPGPGRRSWDRAGGARTGQEEPGPGRRSQDRAGGARTEQEEPGSGGRSQDRAGGASTGRRRCSRIRRSAGPGGSPPATLALRSMDGVFLSPTEDEFVGRITEELEQFMVQGQHQRVLLFPPLSSRLRYLIHRTVENMELLSSFSVGEGWRRRTVICHSAVRLPNETSSDQKPGTNPGRAQRPAQPWGRGGRGGTRLRHPGDTHGDNPRSSVGSGRITRPPRKRQDRALFVPKGIRKKANWRDRESPGEEPEWGGENCPKNSTGHSQGKDGGKQQENGAGKGSSEHPLCHEKVPPLGNSQDSCEQEIRDRDCSHSAPGHSQHPPEAEEQEPSHASTKISEFQRQENQPSRNSGGSECGKSSSPLEKHGWTGLERQSRSKSPEQGAQSSRLENQSRSKSPEQGAQSSRLENQSRNKSPEQGTLSSPTLENQEQVEQKPLENVLEGPGEALAAPGDDPQRIHGGKVPREEEEDKEDSDVAEALSRSLDLAAGDKEGTRQSSLEDDTAELLAEIVGNLTVKDISIERISVDYCSYGEAQVTEGDLGHVTEIYDFPSSLKTEDLMEMFSDFHESGFKIQWVDDTHALGIFSSSSTASQALGRRYPSLKLRPLIHGTKQSKLKALQRPKLLQLGKERPQTDTAVARRLVSHALGWRHRQQEAAGSEEFQPESLDQEE</sequence>
<evidence type="ECO:0000313" key="3">
    <source>
        <dbReference type="Ensembl" id="ENSCUSP00005010729.1"/>
    </source>
</evidence>